<dbReference type="AlphaFoldDB" id="A0A833WD70"/>
<reference evidence="1" key="1">
    <citation type="submission" date="2020-04" db="EMBL/GenBank/DDBJ databases">
        <title>Hybrid Assembly of Korean Phytophthora infestans isolates.</title>
        <authorList>
            <person name="Prokchorchik M."/>
            <person name="Lee Y."/>
            <person name="Seo J."/>
            <person name="Cho J.-H."/>
            <person name="Park Y.-E."/>
            <person name="Jang D.-C."/>
            <person name="Im J.-S."/>
            <person name="Choi J.-G."/>
            <person name="Park H.-J."/>
            <person name="Lee G.-B."/>
            <person name="Lee Y.-G."/>
            <person name="Hong S.-Y."/>
            <person name="Cho K."/>
            <person name="Sohn K.H."/>
        </authorList>
    </citation>
    <scope>NUCLEOTIDE SEQUENCE</scope>
    <source>
        <strain evidence="1">KR_1_A1</strain>
    </source>
</reference>
<evidence type="ECO:0000313" key="2">
    <source>
        <dbReference type="Proteomes" id="UP000602510"/>
    </source>
</evidence>
<sequence>MELRESSGPLVEVRRRKRRNSAGYYVLEYALRPLQEGRCSLSNGDNVWVSSGVYDELFAAGRTLRWRRVCSESAVGVGHDADGPTVDRQHRWFTSDSAIMEDRTGRTGEGGFTAVWMRNVGGQNEVRDIAVPLGQPARQILGSLKSVRRPRDWLSWKLAP</sequence>
<accession>A0A833WD70</accession>
<protein>
    <submittedName>
        <fullName evidence="1">Uncharacterized protein</fullName>
    </submittedName>
</protein>
<evidence type="ECO:0000313" key="1">
    <source>
        <dbReference type="EMBL" id="KAF4029195.1"/>
    </source>
</evidence>
<proteinExistence type="predicted"/>
<dbReference type="Proteomes" id="UP000602510">
    <property type="component" value="Unassembled WGS sequence"/>
</dbReference>
<organism evidence="1 2">
    <name type="scientific">Phytophthora infestans</name>
    <name type="common">Potato late blight agent</name>
    <name type="synonym">Botrytis infestans</name>
    <dbReference type="NCBI Taxonomy" id="4787"/>
    <lineage>
        <taxon>Eukaryota</taxon>
        <taxon>Sar</taxon>
        <taxon>Stramenopiles</taxon>
        <taxon>Oomycota</taxon>
        <taxon>Peronosporomycetes</taxon>
        <taxon>Peronosporales</taxon>
        <taxon>Peronosporaceae</taxon>
        <taxon>Phytophthora</taxon>
    </lineage>
</organism>
<dbReference type="EMBL" id="WSZM01000865">
    <property type="protein sequence ID" value="KAF4029195.1"/>
    <property type="molecule type" value="Genomic_DNA"/>
</dbReference>
<gene>
    <name evidence="1" type="ORF">GN244_ATG19076</name>
</gene>
<comment type="caution">
    <text evidence="1">The sequence shown here is derived from an EMBL/GenBank/DDBJ whole genome shotgun (WGS) entry which is preliminary data.</text>
</comment>
<name>A0A833WD70_PHYIN</name>
<keyword evidence="2" id="KW-1185">Reference proteome</keyword>